<keyword evidence="5" id="KW-1185">Reference proteome</keyword>
<dbReference type="EMBL" id="JAPZBO010000007">
    <property type="protein sequence ID" value="KAJ5311294.1"/>
    <property type="molecule type" value="Genomic_DNA"/>
</dbReference>
<comment type="caution">
    <text evidence="4">The sequence shown here is derived from an EMBL/GenBank/DDBJ whole genome shotgun (WGS) entry which is preliminary data.</text>
</comment>
<dbReference type="SMART" id="SM00248">
    <property type="entry name" value="ANK"/>
    <property type="match status" value="3"/>
</dbReference>
<evidence type="ECO:0000256" key="2">
    <source>
        <dbReference type="ARBA" id="ARBA00023043"/>
    </source>
</evidence>
<keyword evidence="1" id="KW-0677">Repeat</keyword>
<evidence type="ECO:0000256" key="1">
    <source>
        <dbReference type="ARBA" id="ARBA00022737"/>
    </source>
</evidence>
<proteinExistence type="predicted"/>
<evidence type="ECO:0000313" key="4">
    <source>
        <dbReference type="EMBL" id="KAJ5311294.1"/>
    </source>
</evidence>
<evidence type="ECO:0000313" key="5">
    <source>
        <dbReference type="Proteomes" id="UP001147746"/>
    </source>
</evidence>
<protein>
    <recommendedName>
        <fullName evidence="6">Ankyrin repeat domain-containing protein</fullName>
    </recommendedName>
</protein>
<dbReference type="Pfam" id="PF13857">
    <property type="entry name" value="Ank_5"/>
    <property type="match status" value="1"/>
</dbReference>
<dbReference type="PANTHER" id="PTHR24198">
    <property type="entry name" value="ANKYRIN REPEAT AND PROTEIN KINASE DOMAIN-CONTAINING PROTEIN"/>
    <property type="match status" value="1"/>
</dbReference>
<gene>
    <name evidence="4" type="ORF">N7476_007154</name>
</gene>
<dbReference type="AlphaFoldDB" id="A0A9W9PVK6"/>
<feature type="repeat" description="ANK" evidence="3">
    <location>
        <begin position="114"/>
        <end position="146"/>
    </location>
</feature>
<dbReference type="InterPro" id="IPR036770">
    <property type="entry name" value="Ankyrin_rpt-contain_sf"/>
</dbReference>
<organism evidence="4 5">
    <name type="scientific">Penicillium atrosanguineum</name>
    <dbReference type="NCBI Taxonomy" id="1132637"/>
    <lineage>
        <taxon>Eukaryota</taxon>
        <taxon>Fungi</taxon>
        <taxon>Dikarya</taxon>
        <taxon>Ascomycota</taxon>
        <taxon>Pezizomycotina</taxon>
        <taxon>Eurotiomycetes</taxon>
        <taxon>Eurotiomycetidae</taxon>
        <taxon>Eurotiales</taxon>
        <taxon>Aspergillaceae</taxon>
        <taxon>Penicillium</taxon>
    </lineage>
</organism>
<dbReference type="PROSITE" id="PS50088">
    <property type="entry name" value="ANK_REPEAT"/>
    <property type="match status" value="2"/>
</dbReference>
<evidence type="ECO:0008006" key="6">
    <source>
        <dbReference type="Google" id="ProtNLM"/>
    </source>
</evidence>
<dbReference type="InterPro" id="IPR002110">
    <property type="entry name" value="Ankyrin_rpt"/>
</dbReference>
<dbReference type="Gene3D" id="1.25.40.20">
    <property type="entry name" value="Ankyrin repeat-containing domain"/>
    <property type="match status" value="2"/>
</dbReference>
<reference evidence="4" key="2">
    <citation type="journal article" date="2023" name="IMA Fungus">
        <title>Comparative genomic study of the Penicillium genus elucidates a diverse pangenome and 15 lateral gene transfer events.</title>
        <authorList>
            <person name="Petersen C."/>
            <person name="Sorensen T."/>
            <person name="Nielsen M.R."/>
            <person name="Sondergaard T.E."/>
            <person name="Sorensen J.L."/>
            <person name="Fitzpatrick D.A."/>
            <person name="Frisvad J.C."/>
            <person name="Nielsen K.L."/>
        </authorList>
    </citation>
    <scope>NUCLEOTIDE SEQUENCE</scope>
    <source>
        <strain evidence="4">IBT 21472</strain>
    </source>
</reference>
<dbReference type="PROSITE" id="PS50297">
    <property type="entry name" value="ANK_REP_REGION"/>
    <property type="match status" value="2"/>
</dbReference>
<keyword evidence="2 3" id="KW-0040">ANK repeat</keyword>
<evidence type="ECO:0000256" key="3">
    <source>
        <dbReference type="PROSITE-ProRule" id="PRU00023"/>
    </source>
</evidence>
<feature type="repeat" description="ANK" evidence="3">
    <location>
        <begin position="25"/>
        <end position="57"/>
    </location>
</feature>
<dbReference type="PANTHER" id="PTHR24198:SF165">
    <property type="entry name" value="ANKYRIN REPEAT-CONTAINING PROTEIN-RELATED"/>
    <property type="match status" value="1"/>
</dbReference>
<name>A0A9W9PVK6_9EURO</name>
<reference evidence="4" key="1">
    <citation type="submission" date="2022-12" db="EMBL/GenBank/DDBJ databases">
        <authorList>
            <person name="Petersen C."/>
        </authorList>
    </citation>
    <scope>NUCLEOTIDE SEQUENCE</scope>
    <source>
        <strain evidence="4">IBT 21472</strain>
    </source>
</reference>
<accession>A0A9W9PVK6</accession>
<dbReference type="PRINTS" id="PR01415">
    <property type="entry name" value="ANKYRIN"/>
</dbReference>
<dbReference type="Proteomes" id="UP001147746">
    <property type="component" value="Unassembled WGS sequence"/>
</dbReference>
<dbReference type="SUPFAM" id="SSF48403">
    <property type="entry name" value="Ankyrin repeat"/>
    <property type="match status" value="1"/>
</dbReference>
<dbReference type="Pfam" id="PF00023">
    <property type="entry name" value="Ank"/>
    <property type="match status" value="1"/>
</dbReference>
<sequence>MNYYEYVVEALRAHEQIDINAYDLDGYTPISIAARHGNVDIVKMLLARGANPGAVEKQKLELVRLLVNREDADLNALRAKSTLLQSVVDRNNEDLIKILLTDPRVDPDLTVRRDAQTPLLRVTLKNNTEMVQMLLVAGANKNLKDKTGLSPAMLLEASAEAREELERDRGLFGSKSLSKLGITVDLINPKDSLSQLLVQIERSDI</sequence>